<evidence type="ECO:0000313" key="3">
    <source>
        <dbReference type="Proteomes" id="UP000319210"/>
    </source>
</evidence>
<evidence type="ECO:0000313" key="2">
    <source>
        <dbReference type="EMBL" id="GEB50237.1"/>
    </source>
</evidence>
<feature type="region of interest" description="Disordered" evidence="1">
    <location>
        <begin position="132"/>
        <end position="170"/>
    </location>
</feature>
<reference evidence="2 3" key="1">
    <citation type="submission" date="2019-06" db="EMBL/GenBank/DDBJ databases">
        <title>Whole genome shotgun sequence of Streptomyces cacaoi subsp. cacaoi NBRC 12748.</title>
        <authorList>
            <person name="Hosoyama A."/>
            <person name="Uohara A."/>
            <person name="Ohji S."/>
            <person name="Ichikawa N."/>
        </authorList>
    </citation>
    <scope>NUCLEOTIDE SEQUENCE [LARGE SCALE GENOMIC DNA]</scope>
    <source>
        <strain evidence="2 3">NBRC 12748</strain>
    </source>
</reference>
<dbReference type="AlphaFoldDB" id="A0A4Y3QZZ5"/>
<dbReference type="Pfam" id="PF11199">
    <property type="entry name" value="DUF2891"/>
    <property type="match status" value="2"/>
</dbReference>
<keyword evidence="3" id="KW-1185">Reference proteome</keyword>
<organism evidence="2 3">
    <name type="scientific">Streptomyces cacaoi</name>
    <dbReference type="NCBI Taxonomy" id="1898"/>
    <lineage>
        <taxon>Bacteria</taxon>
        <taxon>Bacillati</taxon>
        <taxon>Actinomycetota</taxon>
        <taxon>Actinomycetes</taxon>
        <taxon>Kitasatosporales</taxon>
        <taxon>Streptomycetaceae</taxon>
        <taxon>Streptomyces</taxon>
    </lineage>
</organism>
<sequence>MSTHAPAALSPAQAAGFAALAVANITRAYPNAPAHLIASPDELVPPRTYHPAFYGAYDWHSSVHMHWLLVRLLRRGLLTGPERAEAVRALDAHLTAPHLRTEAEYLRAHPSFERPYGWAWLLALAAECTALAGDGPREPGTRPDGGPAGRTPDTEPDGQPRNEGSDGQPQDAELVRHARGWARALGPAVDAVAELLLAWLPKATYPVRHGTHANSAFALSLVLDTAERAGRPELVEPVAAQIRAWYLPDHGAAARWEPSGQDFLSPLLSEADALRRVLPGPEFATWLTAFWPELTAVAQQSADTGTTDGGGLLPPPRISDAADPQIGHLFGLCLSRAAALRSLAAALPAGDPRGRTLAAAADANLRAGLPAVASGDFTTDHWLATFATLAVDGGTAAP</sequence>
<protein>
    <recommendedName>
        <fullName evidence="4">DUF2891 domain-containing protein</fullName>
    </recommendedName>
</protein>
<proteinExistence type="predicted"/>
<dbReference type="Proteomes" id="UP000319210">
    <property type="component" value="Unassembled WGS sequence"/>
</dbReference>
<dbReference type="OrthoDB" id="9779797at2"/>
<dbReference type="EMBL" id="BJMM01000011">
    <property type="protein sequence ID" value="GEB50237.1"/>
    <property type="molecule type" value="Genomic_DNA"/>
</dbReference>
<name>A0A4Y3QZZ5_STRCI</name>
<gene>
    <name evidence="2" type="ORF">SCA03_27880</name>
</gene>
<dbReference type="RefSeq" id="WP_086815589.1">
    <property type="nucleotide sequence ID" value="NZ_BJMM01000011.1"/>
</dbReference>
<accession>A0A4Y3QZZ5</accession>
<evidence type="ECO:0008006" key="4">
    <source>
        <dbReference type="Google" id="ProtNLM"/>
    </source>
</evidence>
<evidence type="ECO:0000256" key="1">
    <source>
        <dbReference type="SAM" id="MobiDB-lite"/>
    </source>
</evidence>
<dbReference type="InterPro" id="IPR021365">
    <property type="entry name" value="DUF2891"/>
</dbReference>
<comment type="caution">
    <text evidence="2">The sequence shown here is derived from an EMBL/GenBank/DDBJ whole genome shotgun (WGS) entry which is preliminary data.</text>
</comment>